<feature type="coiled-coil region" evidence="1">
    <location>
        <begin position="736"/>
        <end position="763"/>
    </location>
</feature>
<feature type="compositionally biased region" description="Polar residues" evidence="2">
    <location>
        <begin position="641"/>
        <end position="650"/>
    </location>
</feature>
<feature type="compositionally biased region" description="Polar residues" evidence="2">
    <location>
        <begin position="1"/>
        <end position="10"/>
    </location>
</feature>
<evidence type="ECO:0000256" key="1">
    <source>
        <dbReference type="SAM" id="Coils"/>
    </source>
</evidence>
<evidence type="ECO:0000313" key="4">
    <source>
        <dbReference type="Proteomes" id="UP001150538"/>
    </source>
</evidence>
<feature type="region of interest" description="Disordered" evidence="2">
    <location>
        <begin position="556"/>
        <end position="580"/>
    </location>
</feature>
<feature type="compositionally biased region" description="Polar residues" evidence="2">
    <location>
        <begin position="50"/>
        <end position="66"/>
    </location>
</feature>
<gene>
    <name evidence="3" type="ORF">H4219_002890</name>
</gene>
<dbReference type="OrthoDB" id="5778525at2759"/>
<feature type="compositionally biased region" description="Low complexity" evidence="2">
    <location>
        <begin position="626"/>
        <end position="635"/>
    </location>
</feature>
<accession>A0A9W7ZWD3</accession>
<feature type="region of interest" description="Disordered" evidence="2">
    <location>
        <begin position="593"/>
        <end position="686"/>
    </location>
</feature>
<dbReference type="AlphaFoldDB" id="A0A9W7ZWD3"/>
<evidence type="ECO:0008006" key="5">
    <source>
        <dbReference type="Google" id="ProtNLM"/>
    </source>
</evidence>
<feature type="compositionally biased region" description="Polar residues" evidence="2">
    <location>
        <begin position="559"/>
        <end position="580"/>
    </location>
</feature>
<feature type="compositionally biased region" description="Low complexity" evidence="2">
    <location>
        <begin position="658"/>
        <end position="668"/>
    </location>
</feature>
<evidence type="ECO:0000313" key="3">
    <source>
        <dbReference type="EMBL" id="KAJ1918002.1"/>
    </source>
</evidence>
<sequence>MTASVATQNVKPHGGIGSVAKNGLDVKNSSEDAKAKPESKARMSSHRGTKCSNNPKSSPTVNLDSVCSKRSTQNGLNSFGYPCSSQSSPIANMSPTAAYSTGQFGEKPASGILGKSCNDSSAMLTMGNVGGLDPNVVSNAGFVSDAQNPRNLLDESMIPSHIIKNLMESQKSGGCGFGRQVYARVKYFSIFLTDDIFTTAMTNVLSQEPGFSVSQPPHSTFSLSSSSASGPIQSMPIDFKDSNIPSDFFSAFDGGVDSFTNIFSTLGGEGTLLSIGDQEKHGTMNVDYSIPDSNMVATSESMALNNNNNPHRRVLSMPAHTLANLPRSFEMQDPNTMMMGASAIPGPRQPSYINNSTGMGGLGIAGQNLASPIGGNIDIAPRITSQGSDMFDENGSRSFELNNHHQQHGTAGVRMGQSAFTTIVNSAEPNAKRPGIHSPLSTLNRSLRKKPCMVSSERANLGLGTSCQSAPVTPRRVDSTRRPTAMGQSSSTVFSTATTAGANMSGRKARGAAAKCSTGYLTPPRLTKRSCTVGPSALSAVSAAVGGATAVTPGKRSVESNLVHQQQESHQPMSSPTLNITTPHRVDRQLMLSAQRPLLFARPKNKDETPRKRRRRCVSSDATKVLSLSSDSLYSAAGSPNGMQKINAHSKSGLERGSSSSSSNISSSVDGPALNADSKEGMSGLQWQRISEQRRRDAMRDNFDLLKRMLPTEYMQSDDGRELARPVLLARFLRFVDDTLLDMQRLKNELESSKSQYNYLADMLKKQHISVPQTSCSSSASADFSASLLGMSSENDGSSMCSAVDWVWNATDLSKVAPCLGTDNSQKQHQSPLDPN</sequence>
<name>A0A9W7ZWD3_9FUNG</name>
<keyword evidence="1" id="KW-0175">Coiled coil</keyword>
<reference evidence="3" key="1">
    <citation type="submission" date="2022-07" db="EMBL/GenBank/DDBJ databases">
        <title>Phylogenomic reconstructions and comparative analyses of Kickxellomycotina fungi.</title>
        <authorList>
            <person name="Reynolds N.K."/>
            <person name="Stajich J.E."/>
            <person name="Barry K."/>
            <person name="Grigoriev I.V."/>
            <person name="Crous P."/>
            <person name="Smith M.E."/>
        </authorList>
    </citation>
    <scope>NUCLEOTIDE SEQUENCE</scope>
    <source>
        <strain evidence="3">NBRC 100468</strain>
    </source>
</reference>
<feature type="region of interest" description="Disordered" evidence="2">
    <location>
        <begin position="1"/>
        <end position="66"/>
    </location>
</feature>
<proteinExistence type="predicted"/>
<dbReference type="EMBL" id="JANBPU010000056">
    <property type="protein sequence ID" value="KAJ1918002.1"/>
    <property type="molecule type" value="Genomic_DNA"/>
</dbReference>
<dbReference type="Proteomes" id="UP001150538">
    <property type="component" value="Unassembled WGS sequence"/>
</dbReference>
<feature type="compositionally biased region" description="Basic and acidic residues" evidence="2">
    <location>
        <begin position="28"/>
        <end position="41"/>
    </location>
</feature>
<evidence type="ECO:0000256" key="2">
    <source>
        <dbReference type="SAM" id="MobiDB-lite"/>
    </source>
</evidence>
<comment type="caution">
    <text evidence="3">The sequence shown here is derived from an EMBL/GenBank/DDBJ whole genome shotgun (WGS) entry which is preliminary data.</text>
</comment>
<keyword evidence="4" id="KW-1185">Reference proteome</keyword>
<feature type="region of interest" description="Disordered" evidence="2">
    <location>
        <begin position="465"/>
        <end position="494"/>
    </location>
</feature>
<protein>
    <recommendedName>
        <fullName evidence="5">BHLH domain-containing protein</fullName>
    </recommendedName>
</protein>
<organism evidence="3 4">
    <name type="scientific">Mycoemilia scoparia</name>
    <dbReference type="NCBI Taxonomy" id="417184"/>
    <lineage>
        <taxon>Eukaryota</taxon>
        <taxon>Fungi</taxon>
        <taxon>Fungi incertae sedis</taxon>
        <taxon>Zoopagomycota</taxon>
        <taxon>Kickxellomycotina</taxon>
        <taxon>Kickxellomycetes</taxon>
        <taxon>Kickxellales</taxon>
        <taxon>Kickxellaceae</taxon>
        <taxon>Mycoemilia</taxon>
    </lineage>
</organism>